<evidence type="ECO:0000313" key="2">
    <source>
        <dbReference type="Proteomes" id="UP000256572"/>
    </source>
</evidence>
<dbReference type="AlphaFoldDB" id="A0AAN1U8F5"/>
<protein>
    <submittedName>
        <fullName evidence="1">Uncharacterized protein</fullName>
    </submittedName>
</protein>
<reference evidence="1 2" key="2">
    <citation type="submission" date="2018-08" db="EMBL/GenBank/DDBJ databases">
        <title>Acetobacter oryzifermentans sp. nov., isolated from Korea traditional vinegar and reclassification of Acetobacter pasteurianus subsp. ascendens (Henneberg 1898) as Acetobacter ascendens comb. nov.</title>
        <authorList>
            <person name="Cho G.Y."/>
            <person name="Lee S.H."/>
        </authorList>
    </citation>
    <scope>NUCLEOTIDE SEQUENCE [LARGE SCALE GENOMIC DNA]</scope>
    <source>
        <strain evidence="1 2">SH</strain>
    </source>
</reference>
<name>A0AAN1U8F5_9PROT</name>
<gene>
    <name evidence="1" type="ORF">CJF59_03825</name>
</gene>
<proteinExistence type="predicted"/>
<dbReference type="Proteomes" id="UP000256572">
    <property type="component" value="Chromosome"/>
</dbReference>
<accession>A0AAN1U8F5</accession>
<evidence type="ECO:0000313" key="1">
    <source>
        <dbReference type="EMBL" id="AXM99768.1"/>
    </source>
</evidence>
<sequence>MFFQKGRNKGDYPPAGIRLMEAVEYSSRPKIDDQFHTCHQTAFLNLQRCLLIAERRLLAGQKSLFKLRIY</sequence>
<dbReference type="EMBL" id="CP023189">
    <property type="protein sequence ID" value="AXM99768.1"/>
    <property type="molecule type" value="Genomic_DNA"/>
</dbReference>
<organism evidence="1 2">
    <name type="scientific">Acetobacter pomorum</name>
    <dbReference type="NCBI Taxonomy" id="65959"/>
    <lineage>
        <taxon>Bacteria</taxon>
        <taxon>Pseudomonadati</taxon>
        <taxon>Pseudomonadota</taxon>
        <taxon>Alphaproteobacteria</taxon>
        <taxon>Acetobacterales</taxon>
        <taxon>Acetobacteraceae</taxon>
        <taxon>Acetobacter</taxon>
    </lineage>
</organism>
<reference evidence="1 2" key="1">
    <citation type="submission" date="2017-09" db="EMBL/GenBank/DDBJ databases">
        <authorList>
            <person name="Kim K.H."/>
            <person name="Chun B.H."/>
            <person name="Han G.S."/>
            <person name="Hyun S.G."/>
            <person name="Jeon C.O."/>
        </authorList>
    </citation>
    <scope>NUCLEOTIDE SEQUENCE [LARGE SCALE GENOMIC DNA]</scope>
    <source>
        <strain evidence="1 2">SH</strain>
    </source>
</reference>